<evidence type="ECO:0000313" key="10">
    <source>
        <dbReference type="EMBL" id="GAI08149.1"/>
    </source>
</evidence>
<dbReference type="SUPFAM" id="SSF51717">
    <property type="entry name" value="Dihydropteroate synthetase-like"/>
    <property type="match status" value="1"/>
</dbReference>
<keyword evidence="5" id="KW-0808">Transferase</keyword>
<dbReference type="Gene3D" id="3.20.20.20">
    <property type="entry name" value="Dihydropteroate synthase-like"/>
    <property type="match status" value="1"/>
</dbReference>
<evidence type="ECO:0000256" key="1">
    <source>
        <dbReference type="ARBA" id="ARBA00000012"/>
    </source>
</evidence>
<dbReference type="CDD" id="cd00739">
    <property type="entry name" value="DHPS"/>
    <property type="match status" value="1"/>
</dbReference>
<comment type="pathway">
    <text evidence="3">Cofactor biosynthesis; tetrahydrofolate biosynthesis; 7,8-dihydrofolate from 2-amino-4-hydroxy-6-hydroxymethyl-7,8-dihydropteridine diphosphate and 4-aminobenzoate: step 1/2.</text>
</comment>
<dbReference type="InterPro" id="IPR011005">
    <property type="entry name" value="Dihydropteroate_synth-like_sf"/>
</dbReference>
<dbReference type="PANTHER" id="PTHR20941">
    <property type="entry name" value="FOLATE SYNTHESIS PROTEINS"/>
    <property type="match status" value="1"/>
</dbReference>
<proteinExistence type="predicted"/>
<keyword evidence="7" id="KW-0460">Magnesium</keyword>
<dbReference type="PANTHER" id="PTHR20941:SF1">
    <property type="entry name" value="FOLIC ACID SYNTHESIS PROTEIN FOL1"/>
    <property type="match status" value="1"/>
</dbReference>
<sequence length="284" mass="31141">MNRLGTTKCGNAEFRWGERTYVMGIINLSPDSFSGDGITDLETAVAQAHRFVSQGADILDIGGESTRPGSAPVSLDDEIKRVVPVIERLVSEVTIPLSIDTYKSEVARRALEAGAAMINDQWGLKRDQRLAELAAERGVPLILMSNQRDKGGYDVGVRRDTAYYEDVMAEVTSSLQKSLELALRMGVPWENVILDPGIGFGKTWRQDLELIRRLGELKELGRPILIGPSRKSFIGLVLDLPADERLEGTAAAIAIGIAKGADIVRVHDVQQMVRVCRMSDAIVR</sequence>
<organism evidence="10">
    <name type="scientific">marine sediment metagenome</name>
    <dbReference type="NCBI Taxonomy" id="412755"/>
    <lineage>
        <taxon>unclassified sequences</taxon>
        <taxon>metagenomes</taxon>
        <taxon>ecological metagenomes</taxon>
    </lineage>
</organism>
<dbReference type="FunFam" id="3.20.20.20:FF:000006">
    <property type="entry name" value="Dihydropteroate synthase"/>
    <property type="match status" value="1"/>
</dbReference>
<dbReference type="GO" id="GO:0046656">
    <property type="term" value="P:folic acid biosynthetic process"/>
    <property type="evidence" value="ECO:0007669"/>
    <property type="project" value="UniProtKB-KW"/>
</dbReference>
<dbReference type="InterPro" id="IPR006390">
    <property type="entry name" value="DHP_synth_dom"/>
</dbReference>
<evidence type="ECO:0000256" key="3">
    <source>
        <dbReference type="ARBA" id="ARBA00004763"/>
    </source>
</evidence>
<evidence type="ECO:0000256" key="2">
    <source>
        <dbReference type="ARBA" id="ARBA00001946"/>
    </source>
</evidence>
<gene>
    <name evidence="10" type="ORF">S06H3_12487</name>
</gene>
<evidence type="ECO:0000256" key="4">
    <source>
        <dbReference type="ARBA" id="ARBA00012458"/>
    </source>
</evidence>
<dbReference type="GO" id="GO:0046872">
    <property type="term" value="F:metal ion binding"/>
    <property type="evidence" value="ECO:0007669"/>
    <property type="project" value="UniProtKB-KW"/>
</dbReference>
<dbReference type="EC" id="2.5.1.15" evidence="4"/>
<accession>X1MP44</accession>
<evidence type="ECO:0000256" key="8">
    <source>
        <dbReference type="ARBA" id="ARBA00022909"/>
    </source>
</evidence>
<keyword evidence="6" id="KW-0479">Metal-binding</keyword>
<dbReference type="GO" id="GO:0004156">
    <property type="term" value="F:dihydropteroate synthase activity"/>
    <property type="evidence" value="ECO:0007669"/>
    <property type="project" value="UniProtKB-EC"/>
</dbReference>
<evidence type="ECO:0000256" key="7">
    <source>
        <dbReference type="ARBA" id="ARBA00022842"/>
    </source>
</evidence>
<protein>
    <recommendedName>
        <fullName evidence="4">dihydropteroate synthase</fullName>
        <ecNumber evidence="4">2.5.1.15</ecNumber>
    </recommendedName>
</protein>
<comment type="cofactor">
    <cofactor evidence="2">
        <name>Mg(2+)</name>
        <dbReference type="ChEBI" id="CHEBI:18420"/>
    </cofactor>
</comment>
<dbReference type="EMBL" id="BARV01006110">
    <property type="protein sequence ID" value="GAI08149.1"/>
    <property type="molecule type" value="Genomic_DNA"/>
</dbReference>
<dbReference type="InterPro" id="IPR000489">
    <property type="entry name" value="Pterin-binding_dom"/>
</dbReference>
<dbReference type="PROSITE" id="PS50972">
    <property type="entry name" value="PTERIN_BINDING"/>
    <property type="match status" value="1"/>
</dbReference>
<evidence type="ECO:0000256" key="6">
    <source>
        <dbReference type="ARBA" id="ARBA00022723"/>
    </source>
</evidence>
<feature type="domain" description="Pterin-binding" evidence="9">
    <location>
        <begin position="20"/>
        <end position="277"/>
    </location>
</feature>
<dbReference type="GO" id="GO:0005829">
    <property type="term" value="C:cytosol"/>
    <property type="evidence" value="ECO:0007669"/>
    <property type="project" value="TreeGrafter"/>
</dbReference>
<dbReference type="Pfam" id="PF00809">
    <property type="entry name" value="Pterin_bind"/>
    <property type="match status" value="1"/>
</dbReference>
<dbReference type="AlphaFoldDB" id="X1MP44"/>
<reference evidence="10" key="1">
    <citation type="journal article" date="2014" name="Front. Microbiol.">
        <title>High frequency of phylogenetically diverse reductive dehalogenase-homologous genes in deep subseafloor sedimentary metagenomes.</title>
        <authorList>
            <person name="Kawai M."/>
            <person name="Futagami T."/>
            <person name="Toyoda A."/>
            <person name="Takaki Y."/>
            <person name="Nishi S."/>
            <person name="Hori S."/>
            <person name="Arai W."/>
            <person name="Tsubouchi T."/>
            <person name="Morono Y."/>
            <person name="Uchiyama I."/>
            <person name="Ito T."/>
            <person name="Fujiyama A."/>
            <person name="Inagaki F."/>
            <person name="Takami H."/>
        </authorList>
    </citation>
    <scope>NUCLEOTIDE SEQUENCE</scope>
    <source>
        <strain evidence="10">Expedition CK06-06</strain>
    </source>
</reference>
<name>X1MP44_9ZZZZ</name>
<dbReference type="GO" id="GO:0046654">
    <property type="term" value="P:tetrahydrofolate biosynthetic process"/>
    <property type="evidence" value="ECO:0007669"/>
    <property type="project" value="TreeGrafter"/>
</dbReference>
<evidence type="ECO:0000256" key="5">
    <source>
        <dbReference type="ARBA" id="ARBA00022679"/>
    </source>
</evidence>
<dbReference type="PROSITE" id="PS00793">
    <property type="entry name" value="DHPS_2"/>
    <property type="match status" value="1"/>
</dbReference>
<keyword evidence="8" id="KW-0289">Folate biosynthesis</keyword>
<evidence type="ECO:0000259" key="9">
    <source>
        <dbReference type="PROSITE" id="PS50972"/>
    </source>
</evidence>
<dbReference type="NCBIfam" id="TIGR01496">
    <property type="entry name" value="DHPS"/>
    <property type="match status" value="1"/>
</dbReference>
<dbReference type="InterPro" id="IPR045031">
    <property type="entry name" value="DHP_synth-like"/>
</dbReference>
<comment type="catalytic activity">
    <reaction evidence="1">
        <text>(7,8-dihydropterin-6-yl)methyl diphosphate + 4-aminobenzoate = 7,8-dihydropteroate + diphosphate</text>
        <dbReference type="Rhea" id="RHEA:19949"/>
        <dbReference type="ChEBI" id="CHEBI:17836"/>
        <dbReference type="ChEBI" id="CHEBI:17839"/>
        <dbReference type="ChEBI" id="CHEBI:33019"/>
        <dbReference type="ChEBI" id="CHEBI:72950"/>
        <dbReference type="EC" id="2.5.1.15"/>
    </reaction>
</comment>
<comment type="caution">
    <text evidence="10">The sequence shown here is derived from an EMBL/GenBank/DDBJ whole genome shotgun (WGS) entry which is preliminary data.</text>
</comment>